<evidence type="ECO:0000313" key="2">
    <source>
        <dbReference type="EMBL" id="CAG8495513.1"/>
    </source>
</evidence>
<organism evidence="2 3">
    <name type="scientific">Acaulospora morrowiae</name>
    <dbReference type="NCBI Taxonomy" id="94023"/>
    <lineage>
        <taxon>Eukaryota</taxon>
        <taxon>Fungi</taxon>
        <taxon>Fungi incertae sedis</taxon>
        <taxon>Mucoromycota</taxon>
        <taxon>Glomeromycotina</taxon>
        <taxon>Glomeromycetes</taxon>
        <taxon>Diversisporales</taxon>
        <taxon>Acaulosporaceae</taxon>
        <taxon>Acaulospora</taxon>
    </lineage>
</organism>
<sequence length="161" mass="18351">MACIGDLLPRKESEVGFAPAERPKLADADIISVSNKNRKRMKIERNLSHKVSVKLFVVHQKDARTFNGSIEIITPIPEKMYKRMQLLHAQMMNGLQHPAGLNPKSFRLLQLKQRLATNSAKGILDEDLLIQFPNLALNRQREMTKQIGTTIDRIIDNSRIL</sequence>
<protein>
    <submittedName>
        <fullName evidence="2">4210_t:CDS:1</fullName>
    </submittedName>
</protein>
<feature type="domain" description="RSE1/DDB1/CPSF1 C-terminal" evidence="1">
    <location>
        <begin position="65"/>
        <end position="132"/>
    </location>
</feature>
<name>A0A9N8WU88_9GLOM</name>
<comment type="caution">
    <text evidence="2">The sequence shown here is derived from an EMBL/GenBank/DDBJ whole genome shotgun (WGS) entry which is preliminary data.</text>
</comment>
<dbReference type="OrthoDB" id="6109at2759"/>
<keyword evidence="3" id="KW-1185">Reference proteome</keyword>
<dbReference type="GO" id="GO:0005634">
    <property type="term" value="C:nucleus"/>
    <property type="evidence" value="ECO:0007669"/>
    <property type="project" value="InterPro"/>
</dbReference>
<dbReference type="Proteomes" id="UP000789342">
    <property type="component" value="Unassembled WGS sequence"/>
</dbReference>
<dbReference type="EMBL" id="CAJVPV010001380">
    <property type="protein sequence ID" value="CAG8495513.1"/>
    <property type="molecule type" value="Genomic_DNA"/>
</dbReference>
<reference evidence="2" key="1">
    <citation type="submission" date="2021-06" db="EMBL/GenBank/DDBJ databases">
        <authorList>
            <person name="Kallberg Y."/>
            <person name="Tangrot J."/>
            <person name="Rosling A."/>
        </authorList>
    </citation>
    <scope>NUCLEOTIDE SEQUENCE</scope>
    <source>
        <strain evidence="2">CL551</strain>
    </source>
</reference>
<evidence type="ECO:0000313" key="3">
    <source>
        <dbReference type="Proteomes" id="UP000789342"/>
    </source>
</evidence>
<dbReference type="InterPro" id="IPR050358">
    <property type="entry name" value="RSE1/DDB1/CFT1"/>
</dbReference>
<evidence type="ECO:0000259" key="1">
    <source>
        <dbReference type="Pfam" id="PF03178"/>
    </source>
</evidence>
<dbReference type="GO" id="GO:0003676">
    <property type="term" value="F:nucleic acid binding"/>
    <property type="evidence" value="ECO:0007669"/>
    <property type="project" value="InterPro"/>
</dbReference>
<gene>
    <name evidence="2" type="ORF">AMORRO_LOCUS2990</name>
</gene>
<dbReference type="Pfam" id="PF03178">
    <property type="entry name" value="CPSF_A"/>
    <property type="match status" value="1"/>
</dbReference>
<accession>A0A9N8WU88</accession>
<dbReference type="PANTHER" id="PTHR10644">
    <property type="entry name" value="DNA REPAIR/RNA PROCESSING CPSF FAMILY"/>
    <property type="match status" value="1"/>
</dbReference>
<dbReference type="InterPro" id="IPR004871">
    <property type="entry name" value="RSE1/DDB1/CPSF1_C"/>
</dbReference>
<proteinExistence type="predicted"/>
<dbReference type="AlphaFoldDB" id="A0A9N8WU88"/>